<keyword evidence="2" id="KW-1185">Reference proteome</keyword>
<evidence type="ECO:0000313" key="2">
    <source>
        <dbReference type="Proteomes" id="UP000321201"/>
    </source>
</evidence>
<gene>
    <name evidence="1" type="ORF">FR698_09885</name>
</gene>
<name>A0A5C7EUD8_9PROT</name>
<proteinExistence type="predicted"/>
<protein>
    <submittedName>
        <fullName evidence="1">Uncharacterized protein</fullName>
    </submittedName>
</protein>
<dbReference type="InParanoid" id="A0A5C7EUD8"/>
<accession>A0A5C7EUD8</accession>
<dbReference type="OrthoDB" id="9842629at2"/>
<dbReference type="RefSeq" id="WP_147800038.1">
    <property type="nucleotide sequence ID" value="NZ_VPFL01000012.1"/>
</dbReference>
<dbReference type="Proteomes" id="UP000321201">
    <property type="component" value="Unassembled WGS sequence"/>
</dbReference>
<sequence>MKGKLIIRPRKGLHFVQPELSDEKKFWSVYRAVEDGTEEWLADCASRETAERLVEKAYVLVEVRSGVADVTATRGNVEVAVVDWDNIDAGDQIDPDLLDHPVFGPWIDDDRS</sequence>
<comment type="caution">
    <text evidence="1">The sequence shown here is derived from an EMBL/GenBank/DDBJ whole genome shotgun (WGS) entry which is preliminary data.</text>
</comment>
<dbReference type="AlphaFoldDB" id="A0A5C7EUD8"/>
<reference evidence="1 2" key="1">
    <citation type="submission" date="2019-08" db="EMBL/GenBank/DDBJ databases">
        <title>Pelomicrobium methylotrophicum gen. nov., sp. nov. a moderately thermophilic, facultatively anaerobic, lithoautotrophic and methylotrophic bacterium isolated from a terrestrial mud volcano.</title>
        <authorList>
            <person name="Slobodkina G.B."/>
            <person name="Merkel A.Y."/>
            <person name="Slobodkin A.I."/>
        </authorList>
    </citation>
    <scope>NUCLEOTIDE SEQUENCE [LARGE SCALE GENOMIC DNA]</scope>
    <source>
        <strain evidence="1 2">SM250</strain>
    </source>
</reference>
<organism evidence="1 2">
    <name type="scientific">Pelomicrobium methylotrophicum</name>
    <dbReference type="NCBI Taxonomy" id="2602750"/>
    <lineage>
        <taxon>Bacteria</taxon>
        <taxon>Pseudomonadati</taxon>
        <taxon>Pseudomonadota</taxon>
        <taxon>Hydrogenophilia</taxon>
        <taxon>Hydrogenophilia incertae sedis</taxon>
        <taxon>Pelomicrobium</taxon>
    </lineage>
</organism>
<dbReference type="EMBL" id="VPFL01000012">
    <property type="protein sequence ID" value="TXF11639.1"/>
    <property type="molecule type" value="Genomic_DNA"/>
</dbReference>
<evidence type="ECO:0000313" key="1">
    <source>
        <dbReference type="EMBL" id="TXF11639.1"/>
    </source>
</evidence>